<feature type="domain" description="Type II secretion system protein GspF" evidence="9">
    <location>
        <begin position="73"/>
        <end position="196"/>
    </location>
</feature>
<evidence type="ECO:0000256" key="3">
    <source>
        <dbReference type="ARBA" id="ARBA00022475"/>
    </source>
</evidence>
<dbReference type="InterPro" id="IPR003004">
    <property type="entry name" value="GspF/PilC"/>
</dbReference>
<keyword evidence="5 8" id="KW-0812">Transmembrane</keyword>
<dbReference type="Gene3D" id="1.20.81.30">
    <property type="entry name" value="Type II secretion system (T2SS), domain F"/>
    <property type="match status" value="2"/>
</dbReference>
<organism evidence="10 11">
    <name type="scientific">Candidatus Nitrohelix vancouverensis</name>
    <dbReference type="NCBI Taxonomy" id="2705534"/>
    <lineage>
        <taxon>Bacteria</taxon>
        <taxon>Pseudomonadati</taxon>
        <taxon>Nitrospinota/Tectimicrobiota group</taxon>
        <taxon>Nitrospinota</taxon>
        <taxon>Nitrospinia</taxon>
        <taxon>Nitrospinales</taxon>
        <taxon>Nitrospinaceae</taxon>
        <taxon>Candidatus Nitrohelix</taxon>
    </lineage>
</organism>
<dbReference type="EMBL" id="CP048620">
    <property type="protein sequence ID" value="QPJ64867.1"/>
    <property type="molecule type" value="Genomic_DNA"/>
</dbReference>
<sequence length="407" mass="44816">MPLFEYKARNRMGELVAGNMNAASAESVGQELSRMGHFPVRIVSLQDIEEEQGEKISLDERLQKITQKDLVLFTRQMATLFNAGLPIVSILTALGEQIDNAKLRRVIKQVGVDIQGGLSVSEAMAKHPKVFSELYLSMIEAGEAGGVMDELLNRLADLLEKDEDNRVKVKAAMSYPKMVVGAMSIAVIILMVKVVPIFVKMFEKASLELPLATQILIGSNKAFQEYWHITGGVLILLYVLFKKWKSTESGRYKWDMILLKFPLLGPIFLRSSMAKFSRVFGTLQAGGVPILDILTVSSKVMDNVVLVRVVLSVKESVQEGLGMAAPLKKSKLVPPLVVQMVSAGEESGALDKMLLKVADYYDGEVDQAVKSLSSKIEPILLVFMGGMVLFLALAIFVPMWDMSKMAG</sequence>
<dbReference type="InterPro" id="IPR018076">
    <property type="entry name" value="T2SS_GspF_dom"/>
</dbReference>
<dbReference type="AlphaFoldDB" id="A0A7T0C1W5"/>
<dbReference type="GO" id="GO:0015628">
    <property type="term" value="P:protein secretion by the type II secretion system"/>
    <property type="evidence" value="ECO:0007669"/>
    <property type="project" value="TreeGrafter"/>
</dbReference>
<proteinExistence type="inferred from homology"/>
<evidence type="ECO:0000313" key="10">
    <source>
        <dbReference type="EMBL" id="QPJ64867.1"/>
    </source>
</evidence>
<feature type="domain" description="Type II secretion system protein GspF" evidence="9">
    <location>
        <begin position="276"/>
        <end position="398"/>
    </location>
</feature>
<dbReference type="Proteomes" id="UP000594464">
    <property type="component" value="Chromosome"/>
</dbReference>
<evidence type="ECO:0000256" key="6">
    <source>
        <dbReference type="ARBA" id="ARBA00022989"/>
    </source>
</evidence>
<evidence type="ECO:0000256" key="5">
    <source>
        <dbReference type="ARBA" id="ARBA00022692"/>
    </source>
</evidence>
<protein>
    <submittedName>
        <fullName evidence="10">Type II secretion system F family protein</fullName>
    </submittedName>
</protein>
<gene>
    <name evidence="10" type="ORF">G3M78_05485</name>
</gene>
<keyword evidence="4" id="KW-0997">Cell inner membrane</keyword>
<keyword evidence="6 8" id="KW-1133">Transmembrane helix</keyword>
<evidence type="ECO:0000256" key="8">
    <source>
        <dbReference type="SAM" id="Phobius"/>
    </source>
</evidence>
<keyword evidence="3" id="KW-1003">Cell membrane</keyword>
<reference evidence="11" key="1">
    <citation type="submission" date="2020-02" db="EMBL/GenBank/DDBJ databases">
        <title>Genomic and physiological characterization of two novel Nitrospinaceae genera.</title>
        <authorList>
            <person name="Mueller A.J."/>
            <person name="Jung M.-Y."/>
            <person name="Strachan C.R."/>
            <person name="Herbold C.W."/>
            <person name="Kirkegaard R.H."/>
            <person name="Daims H."/>
        </authorList>
    </citation>
    <scope>NUCLEOTIDE SEQUENCE [LARGE SCALE GENOMIC DNA]</scope>
</reference>
<dbReference type="PANTHER" id="PTHR30012:SF4">
    <property type="entry name" value="MSHA BIOGENESIS PROTEIN MSHG"/>
    <property type="match status" value="1"/>
</dbReference>
<comment type="similarity">
    <text evidence="2">Belongs to the GSP F family.</text>
</comment>
<dbReference type="FunFam" id="1.20.81.30:FF:000001">
    <property type="entry name" value="Type II secretion system protein F"/>
    <property type="match status" value="2"/>
</dbReference>
<dbReference type="PRINTS" id="PR00812">
    <property type="entry name" value="BCTERIALGSPF"/>
</dbReference>
<dbReference type="KEGG" id="nva:G3M78_05485"/>
<dbReference type="Pfam" id="PF00482">
    <property type="entry name" value="T2SSF"/>
    <property type="match status" value="2"/>
</dbReference>
<dbReference type="InterPro" id="IPR042094">
    <property type="entry name" value="T2SS_GspF_sf"/>
</dbReference>
<feature type="transmembrane region" description="Helical" evidence="8">
    <location>
        <begin position="226"/>
        <end position="241"/>
    </location>
</feature>
<evidence type="ECO:0000256" key="7">
    <source>
        <dbReference type="ARBA" id="ARBA00023136"/>
    </source>
</evidence>
<feature type="transmembrane region" description="Helical" evidence="8">
    <location>
        <begin position="379"/>
        <end position="400"/>
    </location>
</feature>
<comment type="subcellular location">
    <subcellularLocation>
        <location evidence="1">Cell inner membrane</location>
        <topology evidence="1">Multi-pass membrane protein</topology>
    </subcellularLocation>
</comment>
<evidence type="ECO:0000256" key="1">
    <source>
        <dbReference type="ARBA" id="ARBA00004429"/>
    </source>
</evidence>
<dbReference type="PANTHER" id="PTHR30012">
    <property type="entry name" value="GENERAL SECRETION PATHWAY PROTEIN"/>
    <property type="match status" value="1"/>
</dbReference>
<keyword evidence="7 8" id="KW-0472">Membrane</keyword>
<accession>A0A7T0C1W5</accession>
<evidence type="ECO:0000313" key="11">
    <source>
        <dbReference type="Proteomes" id="UP000594464"/>
    </source>
</evidence>
<evidence type="ECO:0000259" key="9">
    <source>
        <dbReference type="Pfam" id="PF00482"/>
    </source>
</evidence>
<feature type="transmembrane region" description="Helical" evidence="8">
    <location>
        <begin position="178"/>
        <end position="199"/>
    </location>
</feature>
<evidence type="ECO:0000256" key="2">
    <source>
        <dbReference type="ARBA" id="ARBA00005745"/>
    </source>
</evidence>
<evidence type="ECO:0000256" key="4">
    <source>
        <dbReference type="ARBA" id="ARBA00022519"/>
    </source>
</evidence>
<dbReference type="GO" id="GO:0005886">
    <property type="term" value="C:plasma membrane"/>
    <property type="evidence" value="ECO:0007669"/>
    <property type="project" value="UniProtKB-SubCell"/>
</dbReference>
<name>A0A7T0C1W5_9BACT</name>